<feature type="transmembrane region" description="Helical" evidence="1">
    <location>
        <begin position="157"/>
        <end position="174"/>
    </location>
</feature>
<feature type="transmembrane region" description="Helical" evidence="1">
    <location>
        <begin position="102"/>
        <end position="124"/>
    </location>
</feature>
<feature type="transmembrane region" description="Helical" evidence="1">
    <location>
        <begin position="181"/>
        <end position="200"/>
    </location>
</feature>
<dbReference type="EMBL" id="FORM01000002">
    <property type="protein sequence ID" value="SFI83676.1"/>
    <property type="molecule type" value="Genomic_DNA"/>
</dbReference>
<keyword evidence="1" id="KW-0812">Transmembrane</keyword>
<feature type="transmembrane region" description="Helical" evidence="1">
    <location>
        <begin position="131"/>
        <end position="151"/>
    </location>
</feature>
<evidence type="ECO:0000313" key="3">
    <source>
        <dbReference type="Proteomes" id="UP000199559"/>
    </source>
</evidence>
<organism evidence="2 3">
    <name type="scientific">Olleya namhaensis</name>
    <dbReference type="NCBI Taxonomy" id="1144750"/>
    <lineage>
        <taxon>Bacteria</taxon>
        <taxon>Pseudomonadati</taxon>
        <taxon>Bacteroidota</taxon>
        <taxon>Flavobacteriia</taxon>
        <taxon>Flavobacteriales</taxon>
        <taxon>Flavobacteriaceae</taxon>
    </lineage>
</organism>
<feature type="transmembrane region" description="Helical" evidence="1">
    <location>
        <begin position="78"/>
        <end position="96"/>
    </location>
</feature>
<dbReference type="STRING" id="1144750.SAMN05443431_102394"/>
<dbReference type="RefSeq" id="WP_090838065.1">
    <property type="nucleotide sequence ID" value="NZ_FORM01000002.1"/>
</dbReference>
<proteinExistence type="predicted"/>
<feature type="transmembrane region" description="Helical" evidence="1">
    <location>
        <begin position="38"/>
        <end position="58"/>
    </location>
</feature>
<sequence>MKWIIKSISVVFHPIIMPLLAIHFYFTKSPRFSPEPFVYAKLVSITILSVVLPIMVYFLLKTLGKTETIHLKTTKERIIPLVVNCVIVSLIIYRVFPENQIAELHYFFVAVLLSNLTCLALALLKFKASIHLIATGGVFMFFVAFAIHFSININGSLALFAIITGAVATSRLYLEAHTPKELLAGLLIGIIPQLIVLKYWL</sequence>
<keyword evidence="3" id="KW-1185">Reference proteome</keyword>
<dbReference type="Gene3D" id="1.20.144.10">
    <property type="entry name" value="Phosphatidic acid phosphatase type 2/haloperoxidase"/>
    <property type="match status" value="1"/>
</dbReference>
<name>A0A1I3LGU9_9FLAO</name>
<keyword evidence="1" id="KW-0472">Membrane</keyword>
<dbReference type="AlphaFoldDB" id="A0A1I3LGU9"/>
<accession>A0A1I3LGU9</accession>
<dbReference type="Proteomes" id="UP000199559">
    <property type="component" value="Unassembled WGS sequence"/>
</dbReference>
<dbReference type="CDD" id="cd01610">
    <property type="entry name" value="PAP2_like"/>
    <property type="match status" value="1"/>
</dbReference>
<evidence type="ECO:0000313" key="2">
    <source>
        <dbReference type="EMBL" id="SFI83676.1"/>
    </source>
</evidence>
<evidence type="ECO:0008006" key="4">
    <source>
        <dbReference type="Google" id="ProtNLM"/>
    </source>
</evidence>
<feature type="transmembrane region" description="Helical" evidence="1">
    <location>
        <begin position="7"/>
        <end position="26"/>
    </location>
</feature>
<protein>
    <recommendedName>
        <fullName evidence="4">PAP2 superfamily protein</fullName>
    </recommendedName>
</protein>
<keyword evidence="1" id="KW-1133">Transmembrane helix</keyword>
<gene>
    <name evidence="2" type="ORF">SAMN05443431_102394</name>
</gene>
<reference evidence="3" key="1">
    <citation type="submission" date="2016-10" db="EMBL/GenBank/DDBJ databases">
        <authorList>
            <person name="Varghese N."/>
            <person name="Submissions S."/>
        </authorList>
    </citation>
    <scope>NUCLEOTIDE SEQUENCE [LARGE SCALE GENOMIC DNA]</scope>
    <source>
        <strain evidence="3">DSM 28881</strain>
    </source>
</reference>
<evidence type="ECO:0000256" key="1">
    <source>
        <dbReference type="SAM" id="Phobius"/>
    </source>
</evidence>